<accession>A0A084B7M4</accession>
<gene>
    <name evidence="3" type="ORF">S7711_10754</name>
</gene>
<evidence type="ECO:0000256" key="2">
    <source>
        <dbReference type="SAM" id="SignalP"/>
    </source>
</evidence>
<keyword evidence="2" id="KW-0732">Signal</keyword>
<feature type="chain" id="PRO_5001771515" description="Secreted protein" evidence="2">
    <location>
        <begin position="17"/>
        <end position="243"/>
    </location>
</feature>
<evidence type="ECO:0008006" key="5">
    <source>
        <dbReference type="Google" id="ProtNLM"/>
    </source>
</evidence>
<dbReference type="HOGENOM" id="CLU_1143171_0_0_1"/>
<evidence type="ECO:0000313" key="3">
    <source>
        <dbReference type="EMBL" id="KEY73553.1"/>
    </source>
</evidence>
<feature type="compositionally biased region" description="Polar residues" evidence="1">
    <location>
        <begin position="122"/>
        <end position="134"/>
    </location>
</feature>
<dbReference type="OrthoDB" id="10365798at2759"/>
<evidence type="ECO:0000313" key="4">
    <source>
        <dbReference type="Proteomes" id="UP000028045"/>
    </source>
</evidence>
<sequence>MLPRLLLLAGAVSALAVVPRTTTTATVTCTAPLPTATTSTETSQDMYYSRPGWERIVMLPPLRWLLPKKIGHGEAARESLGHEYVAHVCASESAVRASSMVRGEHTAVPAVTKTWPPLRPTQARSGTAGSVSMTNISTSGTLDAAGKLRPNGRCKAWWTLCLGLGFVPRPRPVPAVAANIFGAPPGPVGPVLLSDMPPAADRTKTPASVDGAPTTSASGFRTLVRELEITVRASPRESSTMLY</sequence>
<reference evidence="3 4" key="1">
    <citation type="journal article" date="2014" name="BMC Genomics">
        <title>Comparative genome sequencing reveals chemotype-specific gene clusters in the toxigenic black mold Stachybotrys.</title>
        <authorList>
            <person name="Semeiks J."/>
            <person name="Borek D."/>
            <person name="Otwinowski Z."/>
            <person name="Grishin N.V."/>
        </authorList>
    </citation>
    <scope>NUCLEOTIDE SEQUENCE [LARGE SCALE GENOMIC DNA]</scope>
    <source>
        <strain evidence="4">CBS 109288 / IBT 7711</strain>
    </source>
</reference>
<proteinExistence type="predicted"/>
<name>A0A084B7M4_STACB</name>
<evidence type="ECO:0000256" key="1">
    <source>
        <dbReference type="SAM" id="MobiDB-lite"/>
    </source>
</evidence>
<dbReference type="AlphaFoldDB" id="A0A084B7M4"/>
<feature type="signal peptide" evidence="2">
    <location>
        <begin position="1"/>
        <end position="16"/>
    </location>
</feature>
<dbReference type="Proteomes" id="UP000028045">
    <property type="component" value="Unassembled WGS sequence"/>
</dbReference>
<keyword evidence="4" id="KW-1185">Reference proteome</keyword>
<protein>
    <recommendedName>
        <fullName evidence="5">Secreted protein</fullName>
    </recommendedName>
</protein>
<feature type="region of interest" description="Disordered" evidence="1">
    <location>
        <begin position="115"/>
        <end position="134"/>
    </location>
</feature>
<organism evidence="3 4">
    <name type="scientific">Stachybotrys chartarum (strain CBS 109288 / IBT 7711)</name>
    <name type="common">Toxic black mold</name>
    <name type="synonym">Stilbospora chartarum</name>
    <dbReference type="NCBI Taxonomy" id="1280523"/>
    <lineage>
        <taxon>Eukaryota</taxon>
        <taxon>Fungi</taxon>
        <taxon>Dikarya</taxon>
        <taxon>Ascomycota</taxon>
        <taxon>Pezizomycotina</taxon>
        <taxon>Sordariomycetes</taxon>
        <taxon>Hypocreomycetidae</taxon>
        <taxon>Hypocreales</taxon>
        <taxon>Stachybotryaceae</taxon>
        <taxon>Stachybotrys</taxon>
    </lineage>
</organism>
<dbReference type="EMBL" id="KL647833">
    <property type="protein sequence ID" value="KEY73553.1"/>
    <property type="molecule type" value="Genomic_DNA"/>
</dbReference>